<organism evidence="1 2">
    <name type="scientific">Ambrosiozyma monospora</name>
    <name type="common">Yeast</name>
    <name type="synonym">Endomycopsis monosporus</name>
    <dbReference type="NCBI Taxonomy" id="43982"/>
    <lineage>
        <taxon>Eukaryota</taxon>
        <taxon>Fungi</taxon>
        <taxon>Dikarya</taxon>
        <taxon>Ascomycota</taxon>
        <taxon>Saccharomycotina</taxon>
        <taxon>Pichiomycetes</taxon>
        <taxon>Pichiales</taxon>
        <taxon>Pichiaceae</taxon>
        <taxon>Ambrosiozyma</taxon>
    </lineage>
</organism>
<keyword evidence="2" id="KW-1185">Reference proteome</keyword>
<accession>A0ACB5T176</accession>
<evidence type="ECO:0000313" key="1">
    <source>
        <dbReference type="EMBL" id="GME79114.1"/>
    </source>
</evidence>
<reference evidence="1" key="1">
    <citation type="submission" date="2023-04" db="EMBL/GenBank/DDBJ databases">
        <title>Ambrosiozyma monospora NBRC 10751.</title>
        <authorList>
            <person name="Ichikawa N."/>
            <person name="Sato H."/>
            <person name="Tonouchi N."/>
        </authorList>
    </citation>
    <scope>NUCLEOTIDE SEQUENCE</scope>
    <source>
        <strain evidence="1">NBRC 10751</strain>
    </source>
</reference>
<comment type="caution">
    <text evidence="1">The sequence shown here is derived from an EMBL/GenBank/DDBJ whole genome shotgun (WGS) entry which is preliminary data.</text>
</comment>
<sequence length="292" mass="33023">MLSRAFIRSFSSVQSGTKHMPNFKNYLKLPTGQIGSYFHDVPLSLNKQDKTVSMVIEIAKQTHGKFEISKEIEGNPIVQDTKKGKLRFIKNVFPFVGYPVNYGAIPQTWEDPTFVALEQLKGDNDPLDVVEIGDVKSHLGQVKQVKVLGCLGLVDDGELDWKIVAVDVNDKRASELNDIVDVQQKMPGLLDSLREWFKDYKIPDGKPVNEFTFGGEYKDADYAVKVIQECHERWGKLIKGEFKELEKAPVVKNVTVDSSSDKVSDFNINVEESLKDVEIPSELQTTYYCKKD</sequence>
<dbReference type="EMBL" id="BSXS01002447">
    <property type="protein sequence ID" value="GME79114.1"/>
    <property type="molecule type" value="Genomic_DNA"/>
</dbReference>
<name>A0ACB5T176_AMBMO</name>
<evidence type="ECO:0000313" key="2">
    <source>
        <dbReference type="Proteomes" id="UP001165064"/>
    </source>
</evidence>
<proteinExistence type="predicted"/>
<dbReference type="Proteomes" id="UP001165064">
    <property type="component" value="Unassembled WGS sequence"/>
</dbReference>
<protein>
    <submittedName>
        <fullName evidence="1">Unnamed protein product</fullName>
    </submittedName>
</protein>
<gene>
    <name evidence="1" type="ORF">Amon02_000377100</name>
</gene>